<accession>A0EHK2</accession>
<evidence type="ECO:0000256" key="1">
    <source>
        <dbReference type="ARBA" id="ARBA00004141"/>
    </source>
</evidence>
<dbReference type="EC" id="2.3.1.225" evidence="8"/>
<keyword evidence="2 8" id="KW-0808">Transferase</keyword>
<dbReference type="EMBL" id="CT868679">
    <property type="protein sequence ID" value="CAK94793.1"/>
    <property type="molecule type" value="Genomic_DNA"/>
</dbReference>
<comment type="subcellular location">
    <subcellularLocation>
        <location evidence="1">Membrane</location>
        <topology evidence="1">Multi-pass membrane protein</topology>
    </subcellularLocation>
</comment>
<evidence type="ECO:0000256" key="4">
    <source>
        <dbReference type="ARBA" id="ARBA00022989"/>
    </source>
</evidence>
<evidence type="ECO:0000256" key="7">
    <source>
        <dbReference type="ARBA" id="ARBA00038298"/>
    </source>
</evidence>
<dbReference type="RefSeq" id="XP_001462166.1">
    <property type="nucleotide sequence ID" value="XM_001462129.1"/>
</dbReference>
<dbReference type="Pfam" id="PF01529">
    <property type="entry name" value="DHHC"/>
    <property type="match status" value="1"/>
</dbReference>
<feature type="domain" description="Palmitoyltransferase DHHC" evidence="10">
    <location>
        <begin position="52"/>
        <end position="186"/>
    </location>
</feature>
<dbReference type="GO" id="GO:0016020">
    <property type="term" value="C:membrane"/>
    <property type="evidence" value="ECO:0007669"/>
    <property type="project" value="UniProtKB-SubCell"/>
</dbReference>
<dbReference type="InterPro" id="IPR039859">
    <property type="entry name" value="PFA4/ZDH16/20/ERF2-like"/>
</dbReference>
<evidence type="ECO:0000256" key="2">
    <source>
        <dbReference type="ARBA" id="ARBA00022679"/>
    </source>
</evidence>
<comment type="domain">
    <text evidence="8">The DHHC domain is required for palmitoyltransferase activity.</text>
</comment>
<keyword evidence="12" id="KW-1185">Reference proteome</keyword>
<dbReference type="KEGG" id="ptm:GSPATT00027117001"/>
<dbReference type="STRING" id="5888.A0EHK2"/>
<keyword evidence="4 8" id="KW-1133">Transmembrane helix</keyword>
<dbReference type="AlphaFoldDB" id="A0EHK2"/>
<organism evidence="11 12">
    <name type="scientific">Paramecium tetraurelia</name>
    <dbReference type="NCBI Taxonomy" id="5888"/>
    <lineage>
        <taxon>Eukaryota</taxon>
        <taxon>Sar</taxon>
        <taxon>Alveolata</taxon>
        <taxon>Ciliophora</taxon>
        <taxon>Intramacronucleata</taxon>
        <taxon>Oligohymenophorea</taxon>
        <taxon>Peniculida</taxon>
        <taxon>Parameciidae</taxon>
        <taxon>Paramecium</taxon>
    </lineage>
</organism>
<keyword evidence="9" id="KW-0732">Signal</keyword>
<evidence type="ECO:0000256" key="3">
    <source>
        <dbReference type="ARBA" id="ARBA00022692"/>
    </source>
</evidence>
<name>A0EHK2_PARTE</name>
<dbReference type="GO" id="GO:0005783">
    <property type="term" value="C:endoplasmic reticulum"/>
    <property type="evidence" value="ECO:0000318"/>
    <property type="project" value="GO_Central"/>
</dbReference>
<dbReference type="InterPro" id="IPR001594">
    <property type="entry name" value="Palmitoyltrfase_DHHC"/>
</dbReference>
<evidence type="ECO:0000313" key="12">
    <source>
        <dbReference type="Proteomes" id="UP000000600"/>
    </source>
</evidence>
<keyword evidence="3 8" id="KW-0812">Transmembrane</keyword>
<dbReference type="GO" id="GO:0006612">
    <property type="term" value="P:protein targeting to membrane"/>
    <property type="evidence" value="ECO:0000318"/>
    <property type="project" value="GO_Central"/>
</dbReference>
<dbReference type="eggNOG" id="KOG1311">
    <property type="taxonomic scope" value="Eukaryota"/>
</dbReference>
<evidence type="ECO:0000256" key="6">
    <source>
        <dbReference type="ARBA" id="ARBA00023315"/>
    </source>
</evidence>
<reference evidence="11 12" key="1">
    <citation type="journal article" date="2006" name="Nature">
        <title>Global trends of whole-genome duplications revealed by the ciliate Paramecium tetraurelia.</title>
        <authorList>
            <consortium name="Genoscope"/>
            <person name="Aury J.-M."/>
            <person name="Jaillon O."/>
            <person name="Duret L."/>
            <person name="Noel B."/>
            <person name="Jubin C."/>
            <person name="Porcel B.M."/>
            <person name="Segurens B."/>
            <person name="Daubin V."/>
            <person name="Anthouard V."/>
            <person name="Aiach N."/>
            <person name="Arnaiz O."/>
            <person name="Billaut A."/>
            <person name="Beisson J."/>
            <person name="Blanc I."/>
            <person name="Bouhouche K."/>
            <person name="Camara F."/>
            <person name="Duharcourt S."/>
            <person name="Guigo R."/>
            <person name="Gogendeau D."/>
            <person name="Katinka M."/>
            <person name="Keller A.-M."/>
            <person name="Kissmehl R."/>
            <person name="Klotz C."/>
            <person name="Koll F."/>
            <person name="Le Moue A."/>
            <person name="Lepere C."/>
            <person name="Malinsky S."/>
            <person name="Nowacki M."/>
            <person name="Nowak J.K."/>
            <person name="Plattner H."/>
            <person name="Poulain J."/>
            <person name="Ruiz F."/>
            <person name="Serrano V."/>
            <person name="Zagulski M."/>
            <person name="Dessen P."/>
            <person name="Betermier M."/>
            <person name="Weissenbach J."/>
            <person name="Scarpelli C."/>
            <person name="Schachter V."/>
            <person name="Sperling L."/>
            <person name="Meyer E."/>
            <person name="Cohen J."/>
            <person name="Wincker P."/>
        </authorList>
    </citation>
    <scope>NUCLEOTIDE SEQUENCE [LARGE SCALE GENOMIC DNA]</scope>
    <source>
        <strain evidence="11 12">Stock d4-2</strain>
    </source>
</reference>
<dbReference type="PANTHER" id="PTHR22883:SF23">
    <property type="entry name" value="PALMITOYLTRANSFERASE ZDHHC6"/>
    <property type="match status" value="1"/>
</dbReference>
<dbReference type="HOGENOM" id="CLU_1075447_0_0_1"/>
<evidence type="ECO:0000256" key="5">
    <source>
        <dbReference type="ARBA" id="ARBA00023136"/>
    </source>
</evidence>
<evidence type="ECO:0000313" key="11">
    <source>
        <dbReference type="EMBL" id="CAK94793.1"/>
    </source>
</evidence>
<evidence type="ECO:0000256" key="9">
    <source>
        <dbReference type="SAM" id="SignalP"/>
    </source>
</evidence>
<keyword evidence="5 8" id="KW-0472">Membrane</keyword>
<protein>
    <recommendedName>
        <fullName evidence="8">Palmitoyltransferase</fullName>
        <ecNumber evidence="8">2.3.1.225</ecNumber>
    </recommendedName>
</protein>
<comment type="similarity">
    <text evidence="7">Belongs to the DHHC palmitoyltransferase family. PFA5 subfamily.</text>
</comment>
<dbReference type="GO" id="GO:0005794">
    <property type="term" value="C:Golgi apparatus"/>
    <property type="evidence" value="ECO:0000318"/>
    <property type="project" value="GO_Central"/>
</dbReference>
<dbReference type="GO" id="GO:0019706">
    <property type="term" value="F:protein-cysteine S-palmitoyltransferase activity"/>
    <property type="evidence" value="ECO:0000318"/>
    <property type="project" value="GO_Central"/>
</dbReference>
<evidence type="ECO:0000259" key="10">
    <source>
        <dbReference type="Pfam" id="PF01529"/>
    </source>
</evidence>
<sequence>MAPFTIQILLIWSHYQIVNTHPGPIKITKTPIELMKEKNCSIKAIKLNEKYLDQKCEKCENWKPPKTHHCQTCNICVHYRDHHCAWLNCCVGYKNLKYFSQFLVYFTILLFMHCNSCVISIVKFAYQIHIEGLINLTLTSFWAQISVFEVTTKLLQFIISIGAYLIVSNLLKDKLIQLPDLTTYNEQRAGKYSSYEVYSSKLKRLLGNNFIQWILPIPNKLALNYLELTFPKVTAGENYFENHLEGKEDFEFYKHFEIN</sequence>
<dbReference type="GeneID" id="5047951"/>
<dbReference type="Proteomes" id="UP000000600">
    <property type="component" value="Unassembled WGS sequence"/>
</dbReference>
<dbReference type="PANTHER" id="PTHR22883">
    <property type="entry name" value="ZINC FINGER DHHC DOMAIN CONTAINING PROTEIN"/>
    <property type="match status" value="1"/>
</dbReference>
<feature type="transmembrane region" description="Helical" evidence="8">
    <location>
        <begin position="102"/>
        <end position="122"/>
    </location>
</feature>
<proteinExistence type="inferred from homology"/>
<evidence type="ECO:0000256" key="8">
    <source>
        <dbReference type="RuleBase" id="RU079119"/>
    </source>
</evidence>
<dbReference type="InParanoid" id="A0EHK2"/>
<feature type="signal peptide" evidence="9">
    <location>
        <begin position="1"/>
        <end position="20"/>
    </location>
</feature>
<comment type="catalytic activity">
    <reaction evidence="8">
        <text>L-cysteinyl-[protein] + hexadecanoyl-CoA = S-hexadecanoyl-L-cysteinyl-[protein] + CoA</text>
        <dbReference type="Rhea" id="RHEA:36683"/>
        <dbReference type="Rhea" id="RHEA-COMP:10131"/>
        <dbReference type="Rhea" id="RHEA-COMP:11032"/>
        <dbReference type="ChEBI" id="CHEBI:29950"/>
        <dbReference type="ChEBI" id="CHEBI:57287"/>
        <dbReference type="ChEBI" id="CHEBI:57379"/>
        <dbReference type="ChEBI" id="CHEBI:74151"/>
        <dbReference type="EC" id="2.3.1.225"/>
    </reaction>
</comment>
<feature type="chain" id="PRO_5002624627" description="Palmitoyltransferase" evidence="9">
    <location>
        <begin position="21"/>
        <end position="259"/>
    </location>
</feature>
<dbReference type="OrthoDB" id="331948at2759"/>
<keyword evidence="6 8" id="KW-0012">Acyltransferase</keyword>
<feature type="transmembrane region" description="Helical" evidence="8">
    <location>
        <begin position="142"/>
        <end position="167"/>
    </location>
</feature>
<gene>
    <name evidence="11" type="ORF">GSPATT00027117001</name>
</gene>
<dbReference type="OMA" id="WILPIPN"/>
<dbReference type="PROSITE" id="PS50216">
    <property type="entry name" value="DHHC"/>
    <property type="match status" value="1"/>
</dbReference>